<dbReference type="InterPro" id="IPR004365">
    <property type="entry name" value="NA-bd_OB_tRNA"/>
</dbReference>
<keyword evidence="8 13" id="KW-0238">DNA-binding</keyword>
<comment type="similarity">
    <text evidence="2 13">Belongs to the replication factor A protein 1 family.</text>
</comment>
<feature type="domain" description="CCHC-type" evidence="15">
    <location>
        <begin position="822"/>
        <end position="837"/>
    </location>
</feature>
<feature type="compositionally biased region" description="Polar residues" evidence="14">
    <location>
        <begin position="179"/>
        <end position="215"/>
    </location>
</feature>
<dbReference type="FunFam" id="2.40.50.140:FF:000117">
    <property type="entry name" value="Replication protein A subunit"/>
    <property type="match status" value="1"/>
</dbReference>
<dbReference type="GO" id="GO:0043047">
    <property type="term" value="F:single-stranded telomeric DNA binding"/>
    <property type="evidence" value="ECO:0007669"/>
    <property type="project" value="TreeGrafter"/>
</dbReference>
<protein>
    <recommendedName>
        <fullName evidence="13">Replication protein A subunit</fullName>
    </recommendedName>
</protein>
<dbReference type="FunFam" id="2.40.50.140:FF:000041">
    <property type="entry name" value="Replication protein A subunit"/>
    <property type="match status" value="1"/>
</dbReference>
<accession>A0AAF0WC03</accession>
<dbReference type="GO" id="GO:0007140">
    <property type="term" value="P:male meiotic nuclear division"/>
    <property type="evidence" value="ECO:0007669"/>
    <property type="project" value="UniProtKB-ARBA"/>
</dbReference>
<feature type="compositionally biased region" description="Polar residues" evidence="14">
    <location>
        <begin position="127"/>
        <end position="147"/>
    </location>
</feature>
<dbReference type="InterPro" id="IPR001878">
    <property type="entry name" value="Znf_CCHC"/>
</dbReference>
<evidence type="ECO:0000256" key="4">
    <source>
        <dbReference type="ARBA" id="ARBA00022723"/>
    </source>
</evidence>
<dbReference type="InterPro" id="IPR047192">
    <property type="entry name" value="Euk_RPA1_DBD_C"/>
</dbReference>
<dbReference type="Gene3D" id="2.40.50.140">
    <property type="entry name" value="Nucleic acid-binding proteins"/>
    <property type="match status" value="4"/>
</dbReference>
<dbReference type="Pfam" id="PF01336">
    <property type="entry name" value="tRNA_anti-codon"/>
    <property type="match status" value="1"/>
</dbReference>
<dbReference type="CDD" id="cd04475">
    <property type="entry name" value="RPA1_DBD_B"/>
    <property type="match status" value="1"/>
</dbReference>
<evidence type="ECO:0000256" key="14">
    <source>
        <dbReference type="SAM" id="MobiDB-lite"/>
    </source>
</evidence>
<proteinExistence type="inferred from homology"/>
<gene>
    <name evidence="16" type="ORF">DCAR_0104546</name>
</gene>
<comment type="function">
    <text evidence="13">Component of the replication protein A complex (RPA) required for DNA recombination, repair and replication. The activity of RPA is mediated by single-stranded DNA binding and protein interactions. Probably involved in repair of double-strand DNA breaks (DSBs) induced by genotoxic stresses.</text>
</comment>
<dbReference type="GO" id="GO:0007004">
    <property type="term" value="P:telomere maintenance via telomerase"/>
    <property type="evidence" value="ECO:0007669"/>
    <property type="project" value="TreeGrafter"/>
</dbReference>
<dbReference type="SUPFAM" id="SSF50249">
    <property type="entry name" value="Nucleic acid-binding proteins"/>
    <property type="match status" value="4"/>
</dbReference>
<dbReference type="GO" id="GO:0006289">
    <property type="term" value="P:nucleotide-excision repair"/>
    <property type="evidence" value="ECO:0007669"/>
    <property type="project" value="TreeGrafter"/>
</dbReference>
<evidence type="ECO:0000256" key="2">
    <source>
        <dbReference type="ARBA" id="ARBA00005690"/>
    </source>
</evidence>
<dbReference type="PANTHER" id="PTHR23273:SF4">
    <property type="entry name" value="REPLICATION PROTEIN A OB DOMAIN-CONTAINING PROTEIN"/>
    <property type="match status" value="1"/>
</dbReference>
<dbReference type="InterPro" id="IPR013955">
    <property type="entry name" value="Rep_factor-A_C"/>
</dbReference>
<dbReference type="PANTHER" id="PTHR23273">
    <property type="entry name" value="REPLICATION FACTOR A 1, RFA1"/>
    <property type="match status" value="1"/>
</dbReference>
<dbReference type="InterPro" id="IPR012340">
    <property type="entry name" value="NA-bd_OB-fold"/>
</dbReference>
<keyword evidence="7 13" id="KW-0862">Zinc</keyword>
<dbReference type="CDD" id="cd04476">
    <property type="entry name" value="RPA1_DBD_C"/>
    <property type="match status" value="1"/>
</dbReference>
<evidence type="ECO:0000259" key="15">
    <source>
        <dbReference type="PROSITE" id="PS50158"/>
    </source>
</evidence>
<dbReference type="EMBL" id="CP093343">
    <property type="protein sequence ID" value="WOG85358.1"/>
    <property type="molecule type" value="Genomic_DNA"/>
</dbReference>
<evidence type="ECO:0000256" key="1">
    <source>
        <dbReference type="ARBA" id="ARBA00004123"/>
    </source>
</evidence>
<evidence type="ECO:0000256" key="6">
    <source>
        <dbReference type="ARBA" id="ARBA00022771"/>
    </source>
</evidence>
<dbReference type="NCBIfam" id="TIGR00617">
    <property type="entry name" value="rpa1"/>
    <property type="match status" value="1"/>
</dbReference>
<evidence type="ECO:0000256" key="5">
    <source>
        <dbReference type="ARBA" id="ARBA00022763"/>
    </source>
</evidence>
<dbReference type="SMART" id="SM00343">
    <property type="entry name" value="ZnF_C2HC"/>
    <property type="match status" value="4"/>
</dbReference>
<dbReference type="InterPro" id="IPR007199">
    <property type="entry name" value="Rep_factor-A_N"/>
</dbReference>
<keyword evidence="5" id="KW-0227">DNA damage</keyword>
<evidence type="ECO:0000256" key="8">
    <source>
        <dbReference type="ARBA" id="ARBA00023125"/>
    </source>
</evidence>
<dbReference type="Pfam" id="PF16900">
    <property type="entry name" value="REPA_OB_2"/>
    <property type="match status" value="1"/>
</dbReference>
<dbReference type="Pfam" id="PF08646">
    <property type="entry name" value="Rep_fac-A_C"/>
    <property type="match status" value="1"/>
</dbReference>
<name>A0AAF0WC03_DAUCS</name>
<keyword evidence="6 12" id="KW-0863">Zinc-finger</keyword>
<evidence type="ECO:0000256" key="12">
    <source>
        <dbReference type="PROSITE-ProRule" id="PRU00047"/>
    </source>
</evidence>
<dbReference type="GO" id="GO:0006260">
    <property type="term" value="P:DNA replication"/>
    <property type="evidence" value="ECO:0007669"/>
    <property type="project" value="UniProtKB-KW"/>
</dbReference>
<feature type="domain" description="CCHC-type" evidence="15">
    <location>
        <begin position="904"/>
        <end position="919"/>
    </location>
</feature>
<feature type="region of interest" description="Disordered" evidence="14">
    <location>
        <begin position="114"/>
        <end position="215"/>
    </location>
</feature>
<sequence length="948" mass="101551">MVNLSGGSVDMICNSKDKHVDINPILQVQDVRIVQTTNSASERYRLLLSDGVFTVQGMLATQNNDLVKANKLVKGSVVKLNEFVCNRIQTRVIIIIVNLDLVLEQCETIGDPKPYPPIVDGPAKPSPASNISHSGNSNNPQYHNGNSVGAGLMPNNENVGVGSYMQAPGQGRSSGPPLYNSSLGSKAESGQYNQTTSGFGYSNTESATGISRSPMNNHVRPIQPAYPQVPPMYGNRGPIAKNGAPPRIIPIAALNPYQGRWTIKARVTAKGALKRYSNQRGEGKVFSFDLLDSDGGEIRATCFNAAADQFYHQIEDGKVYLISKGTLKPAQRNFNHLPNDHEIMLDSSSTVEPCFEGEHSIPQQRFQFRSVAEIEGIENNTVIDVIGVLCSISPSSPIMRKNGTETLKRALHIKDMSGRSVEVTLWGDFCNAEGQTLQNICDSGVFPVLAVKSAKVSDFNGKAVGTIPTSKVIIEPDIPEAHNLKAWMETDGKNAQVSSISRETAIGRQDVRKTISQIKDEKLGTSEKPDWITVAATLSYLKTDNFCYTACPLKIGERQCNKKVINNGDGTWRCERCDQSVEECDYRYILQFQIQDHTGLTWVTGFQEIGDEIFGIPAKDLYMMKNEDQDDEKFSEYVRKILFNKYLFKLKVKEETFSDEQRVKSTVVKVDKLNFVSETRGLLDLLNKLQGVDSSSVALKSENSVLNTGTNNAAYGSFGIKESAHPKVNYTGNVSSAGQGIGLPASQVGQFGNQNVGSRLASTGPTNAYMMCSTCGGMDHSSNNCPAAMDVQEHSYGGGFNNQTIPAGSGSTGGGGSGSGQCYKCHEHGHWANNCPNARSGLPGYGSGNVSTSAGGGGNGGECFKCHQNGHWAKDCPSAGGVTSGYGSGNVSASAGGGGNGGECFKCHQSGHWAKDCPSAGGATAGYGSGNVSSGRYGSASKQYVGGY</sequence>
<dbReference type="Gene3D" id="4.10.60.10">
    <property type="entry name" value="Zinc finger, CCHC-type"/>
    <property type="match status" value="3"/>
</dbReference>
<reference evidence="16" key="2">
    <citation type="submission" date="2022-03" db="EMBL/GenBank/DDBJ databases">
        <title>Draft title - Genomic analysis of global carrot germplasm unveils the trajectory of domestication and the origin of high carotenoid orange carrot.</title>
        <authorList>
            <person name="Iorizzo M."/>
            <person name="Ellison S."/>
            <person name="Senalik D."/>
            <person name="Macko-Podgorni A."/>
            <person name="Grzebelus D."/>
            <person name="Bostan H."/>
            <person name="Rolling W."/>
            <person name="Curaba J."/>
            <person name="Simon P."/>
        </authorList>
    </citation>
    <scope>NUCLEOTIDE SEQUENCE</scope>
    <source>
        <tissue evidence="16">Leaf</tissue>
    </source>
</reference>
<organism evidence="16 17">
    <name type="scientific">Daucus carota subsp. sativus</name>
    <name type="common">Carrot</name>
    <dbReference type="NCBI Taxonomy" id="79200"/>
    <lineage>
        <taxon>Eukaryota</taxon>
        <taxon>Viridiplantae</taxon>
        <taxon>Streptophyta</taxon>
        <taxon>Embryophyta</taxon>
        <taxon>Tracheophyta</taxon>
        <taxon>Spermatophyta</taxon>
        <taxon>Magnoliopsida</taxon>
        <taxon>eudicotyledons</taxon>
        <taxon>Gunneridae</taxon>
        <taxon>Pentapetalae</taxon>
        <taxon>asterids</taxon>
        <taxon>campanulids</taxon>
        <taxon>Apiales</taxon>
        <taxon>Apiaceae</taxon>
        <taxon>Apioideae</taxon>
        <taxon>Scandiceae</taxon>
        <taxon>Daucinae</taxon>
        <taxon>Daucus</taxon>
        <taxon>Daucus sect. Daucus</taxon>
    </lineage>
</organism>
<dbReference type="InterPro" id="IPR036875">
    <property type="entry name" value="Znf_CCHC_sf"/>
</dbReference>
<comment type="subunit">
    <text evidence="13">Heterotrimer of RPA1, RPA2 and RPA3 (canonical replication protein A complex).</text>
</comment>
<dbReference type="CDD" id="cd04477">
    <property type="entry name" value="RPA1N"/>
    <property type="match status" value="1"/>
</dbReference>
<evidence type="ECO:0000256" key="13">
    <source>
        <dbReference type="RuleBase" id="RU364130"/>
    </source>
</evidence>
<evidence type="ECO:0000313" key="17">
    <source>
        <dbReference type="Proteomes" id="UP000077755"/>
    </source>
</evidence>
<feature type="domain" description="CCHC-type" evidence="15">
    <location>
        <begin position="863"/>
        <end position="878"/>
    </location>
</feature>
<comment type="subcellular location">
    <subcellularLocation>
        <location evidence="1 13">Nucleus</location>
    </subcellularLocation>
</comment>
<dbReference type="Pfam" id="PF00098">
    <property type="entry name" value="zf-CCHC"/>
    <property type="match status" value="3"/>
</dbReference>
<keyword evidence="11 13" id="KW-0539">Nucleus</keyword>
<dbReference type="AlphaFoldDB" id="A0AAF0WC03"/>
<keyword evidence="9" id="KW-0233">DNA recombination</keyword>
<dbReference type="Pfam" id="PF04057">
    <property type="entry name" value="Rep-A_N"/>
    <property type="match status" value="1"/>
</dbReference>
<reference evidence="16" key="1">
    <citation type="journal article" date="2016" name="Nat. Genet.">
        <title>A high-quality carrot genome assembly provides new insights into carotenoid accumulation and asterid genome evolution.</title>
        <authorList>
            <person name="Iorizzo M."/>
            <person name="Ellison S."/>
            <person name="Senalik D."/>
            <person name="Zeng P."/>
            <person name="Satapoomin P."/>
            <person name="Huang J."/>
            <person name="Bowman M."/>
            <person name="Iovene M."/>
            <person name="Sanseverino W."/>
            <person name="Cavagnaro P."/>
            <person name="Yildiz M."/>
            <person name="Macko-Podgorni A."/>
            <person name="Moranska E."/>
            <person name="Grzebelus E."/>
            <person name="Grzebelus D."/>
            <person name="Ashrafi H."/>
            <person name="Zheng Z."/>
            <person name="Cheng S."/>
            <person name="Spooner D."/>
            <person name="Van Deynze A."/>
            <person name="Simon P."/>
        </authorList>
    </citation>
    <scope>NUCLEOTIDE SEQUENCE</scope>
    <source>
        <tissue evidence="16">Leaf</tissue>
    </source>
</reference>
<keyword evidence="17" id="KW-1185">Reference proteome</keyword>
<dbReference type="Proteomes" id="UP000077755">
    <property type="component" value="Chromosome 1"/>
</dbReference>
<dbReference type="FunFam" id="2.40.50.140:FF:000064">
    <property type="entry name" value="Replication protein A subunit"/>
    <property type="match status" value="1"/>
</dbReference>
<dbReference type="CDD" id="cd04474">
    <property type="entry name" value="RPA1_DBD_A"/>
    <property type="match status" value="1"/>
</dbReference>
<dbReference type="GO" id="GO:0005662">
    <property type="term" value="C:DNA replication factor A complex"/>
    <property type="evidence" value="ECO:0007669"/>
    <property type="project" value="TreeGrafter"/>
</dbReference>
<evidence type="ECO:0000256" key="3">
    <source>
        <dbReference type="ARBA" id="ARBA00022705"/>
    </source>
</evidence>
<dbReference type="InterPro" id="IPR004591">
    <property type="entry name" value="Rfa1"/>
</dbReference>
<evidence type="ECO:0000256" key="10">
    <source>
        <dbReference type="ARBA" id="ARBA00023204"/>
    </source>
</evidence>
<evidence type="ECO:0000313" key="16">
    <source>
        <dbReference type="EMBL" id="WOG85358.1"/>
    </source>
</evidence>
<evidence type="ECO:0000256" key="11">
    <source>
        <dbReference type="ARBA" id="ARBA00023242"/>
    </source>
</evidence>
<dbReference type="InterPro" id="IPR031657">
    <property type="entry name" value="REPA_OB_2"/>
</dbReference>
<evidence type="ECO:0000256" key="7">
    <source>
        <dbReference type="ARBA" id="ARBA00022833"/>
    </source>
</evidence>
<dbReference type="FunFam" id="2.40.50.140:FF:000090">
    <property type="entry name" value="Replication protein A subunit"/>
    <property type="match status" value="1"/>
</dbReference>
<dbReference type="GO" id="GO:0003684">
    <property type="term" value="F:damaged DNA binding"/>
    <property type="evidence" value="ECO:0007669"/>
    <property type="project" value="TreeGrafter"/>
</dbReference>
<dbReference type="PROSITE" id="PS50158">
    <property type="entry name" value="ZF_CCHC"/>
    <property type="match status" value="3"/>
</dbReference>
<evidence type="ECO:0000256" key="9">
    <source>
        <dbReference type="ARBA" id="ARBA00023172"/>
    </source>
</evidence>
<keyword evidence="3 13" id="KW-0235">DNA replication</keyword>
<keyword evidence="10" id="KW-0234">DNA repair</keyword>
<dbReference type="GO" id="GO:0008270">
    <property type="term" value="F:zinc ion binding"/>
    <property type="evidence" value="ECO:0007669"/>
    <property type="project" value="UniProtKB-KW"/>
</dbReference>
<dbReference type="SUPFAM" id="SSF57756">
    <property type="entry name" value="Retrovirus zinc finger-like domains"/>
    <property type="match status" value="2"/>
</dbReference>
<dbReference type="GO" id="GO:0000724">
    <property type="term" value="P:double-strand break repair via homologous recombination"/>
    <property type="evidence" value="ECO:0007669"/>
    <property type="project" value="TreeGrafter"/>
</dbReference>
<keyword evidence="4 13" id="KW-0479">Metal-binding</keyword>